<accession>A0ABQ8C474</accession>
<protein>
    <submittedName>
        <fullName evidence="1">Uncharacterized protein</fullName>
    </submittedName>
</protein>
<proteinExistence type="predicted"/>
<organism evidence="1 2">
    <name type="scientific">Brassica napus</name>
    <name type="common">Rape</name>
    <dbReference type="NCBI Taxonomy" id="3708"/>
    <lineage>
        <taxon>Eukaryota</taxon>
        <taxon>Viridiplantae</taxon>
        <taxon>Streptophyta</taxon>
        <taxon>Embryophyta</taxon>
        <taxon>Tracheophyta</taxon>
        <taxon>Spermatophyta</taxon>
        <taxon>Magnoliopsida</taxon>
        <taxon>eudicotyledons</taxon>
        <taxon>Gunneridae</taxon>
        <taxon>Pentapetalae</taxon>
        <taxon>rosids</taxon>
        <taxon>malvids</taxon>
        <taxon>Brassicales</taxon>
        <taxon>Brassicaceae</taxon>
        <taxon>Brassiceae</taxon>
        <taxon>Brassica</taxon>
    </lineage>
</organism>
<name>A0ABQ8C474_BRANA</name>
<gene>
    <name evidence="1" type="ORF">HID58_035167</name>
</gene>
<comment type="caution">
    <text evidence="1">The sequence shown here is derived from an EMBL/GenBank/DDBJ whole genome shotgun (WGS) entry which is preliminary data.</text>
</comment>
<feature type="non-terminal residue" evidence="1">
    <location>
        <position position="1"/>
    </location>
</feature>
<sequence>FGGDWISLKQNFKLSLIFFRLDKNRREDAVGVVRLVMHKTPTRKRHLEKAFGNGAWNCSEPLEEQQGVCPYELERLHGLMERRQKKEIKEQQTALGEAKKGFIVPSWLLPLNSAEAVASNP</sequence>
<reference evidence="1 2" key="1">
    <citation type="submission" date="2021-05" db="EMBL/GenBank/DDBJ databases">
        <title>Genome Assembly of Synthetic Allotetraploid Brassica napus Reveals Homoeologous Exchanges between Subgenomes.</title>
        <authorList>
            <person name="Davis J.T."/>
        </authorList>
    </citation>
    <scope>NUCLEOTIDE SEQUENCE [LARGE SCALE GENOMIC DNA]</scope>
    <source>
        <strain evidence="2">cv. Da-Ae</strain>
        <tissue evidence="1">Seedling</tissue>
    </source>
</reference>
<dbReference type="EMBL" id="JAGKQM010000009">
    <property type="protein sequence ID" value="KAH0911846.1"/>
    <property type="molecule type" value="Genomic_DNA"/>
</dbReference>
<evidence type="ECO:0000313" key="2">
    <source>
        <dbReference type="Proteomes" id="UP000824890"/>
    </source>
</evidence>
<dbReference type="Proteomes" id="UP000824890">
    <property type="component" value="Unassembled WGS sequence"/>
</dbReference>
<evidence type="ECO:0000313" key="1">
    <source>
        <dbReference type="EMBL" id="KAH0911846.1"/>
    </source>
</evidence>
<keyword evidence="2" id="KW-1185">Reference proteome</keyword>